<feature type="compositionally biased region" description="Pro residues" evidence="1">
    <location>
        <begin position="1"/>
        <end position="11"/>
    </location>
</feature>
<organism evidence="2 3">
    <name type="scientific">Streptomyces alboflavus</name>
    <dbReference type="NCBI Taxonomy" id="67267"/>
    <lineage>
        <taxon>Bacteria</taxon>
        <taxon>Bacillati</taxon>
        <taxon>Actinomycetota</taxon>
        <taxon>Actinomycetes</taxon>
        <taxon>Kitasatosporales</taxon>
        <taxon>Streptomycetaceae</taxon>
        <taxon>Streptomyces</taxon>
    </lineage>
</organism>
<dbReference type="AlphaFoldDB" id="A0A1Z1W5P8"/>
<dbReference type="InterPro" id="IPR011051">
    <property type="entry name" value="RmlC_Cupin_sf"/>
</dbReference>
<dbReference type="eggNOG" id="COG0662">
    <property type="taxonomic scope" value="Bacteria"/>
</dbReference>
<dbReference type="KEGG" id="salf:SMD44_01156"/>
<dbReference type="SUPFAM" id="SSF51182">
    <property type="entry name" value="RmlC-like cupins"/>
    <property type="match status" value="1"/>
</dbReference>
<feature type="region of interest" description="Disordered" evidence="1">
    <location>
        <begin position="147"/>
        <end position="180"/>
    </location>
</feature>
<reference evidence="2 3" key="1">
    <citation type="submission" date="2017-05" db="EMBL/GenBank/DDBJ databases">
        <title>Streptomyces alboflavus Genome sequencing and assembly.</title>
        <authorList>
            <person name="Wang Y."/>
            <person name="Du B."/>
            <person name="Ding Y."/>
            <person name="Liu H."/>
            <person name="Hou Q."/>
            <person name="Liu K."/>
            <person name="Wang C."/>
            <person name="Yao L."/>
        </authorList>
    </citation>
    <scope>NUCLEOTIDE SEQUENCE [LARGE SCALE GENOMIC DNA]</scope>
    <source>
        <strain evidence="2 3">MDJK44</strain>
    </source>
</reference>
<proteinExistence type="predicted"/>
<dbReference type="Proteomes" id="UP000195880">
    <property type="component" value="Chromosome"/>
</dbReference>
<accession>A0A1Z1W5P8</accession>
<sequence length="286" mass="29419">MHTPETPPRPAPATTLGPVSPARRDPAVYEGLPGGIGVSLLRVYDWPAADGLRGGTPHLHLTCTEGYAVVGGRGAVQTLTPAGFRQTPLTPGALVWFTPGTIHRLVNEGGLTLHVLMQNSGLPEAGDAVLTLPPHLLTDPETYRAATALPPRGAHGSDGNGQDDPDGPDGEDGADAAVARAARRRRDLAVEGFTALRAATEAGDPEPLAAFHRTAAALVAPLTSAWRERWRTGAAAAAAATGAQLDALTKGDASHLAAAGVRAEQPVERGRFGMCGRLDVYGTGSA</sequence>
<keyword evidence="3" id="KW-1185">Reference proteome</keyword>
<feature type="region of interest" description="Disordered" evidence="1">
    <location>
        <begin position="1"/>
        <end position="25"/>
    </location>
</feature>
<feature type="compositionally biased region" description="Acidic residues" evidence="1">
    <location>
        <begin position="161"/>
        <end position="174"/>
    </location>
</feature>
<evidence type="ECO:0000313" key="3">
    <source>
        <dbReference type="Proteomes" id="UP000195880"/>
    </source>
</evidence>
<gene>
    <name evidence="2" type="ORF">SMD44_01156</name>
</gene>
<dbReference type="Gene3D" id="2.60.120.10">
    <property type="entry name" value="Jelly Rolls"/>
    <property type="match status" value="1"/>
</dbReference>
<protein>
    <submittedName>
        <fullName evidence="2">Cupin</fullName>
    </submittedName>
</protein>
<evidence type="ECO:0000256" key="1">
    <source>
        <dbReference type="SAM" id="MobiDB-lite"/>
    </source>
</evidence>
<dbReference type="STRING" id="67267.GCA_000716675_08196"/>
<dbReference type="EMBL" id="CP021748">
    <property type="protein sequence ID" value="ARX81758.1"/>
    <property type="molecule type" value="Genomic_DNA"/>
</dbReference>
<name>A0A1Z1W5P8_9ACTN</name>
<evidence type="ECO:0000313" key="2">
    <source>
        <dbReference type="EMBL" id="ARX81758.1"/>
    </source>
</evidence>
<dbReference type="InterPro" id="IPR014710">
    <property type="entry name" value="RmlC-like_jellyroll"/>
</dbReference>